<dbReference type="STRING" id="1220578.FPE01S_01_17930"/>
<dbReference type="AlphaFoldDB" id="A0A0E9N079"/>
<evidence type="ECO:0000256" key="2">
    <source>
        <dbReference type="ARBA" id="ARBA00023157"/>
    </source>
</evidence>
<evidence type="ECO:0000313" key="5">
    <source>
        <dbReference type="Proteomes" id="UP000033121"/>
    </source>
</evidence>
<gene>
    <name evidence="4" type="ORF">FPE01S_01_17930</name>
</gene>
<keyword evidence="1" id="KW-0732">Signal</keyword>
<feature type="domain" description="LamG-like jellyroll fold" evidence="3">
    <location>
        <begin position="105"/>
        <end position="270"/>
    </location>
</feature>
<dbReference type="PROSITE" id="PS51257">
    <property type="entry name" value="PROKAR_LIPOPROTEIN"/>
    <property type="match status" value="1"/>
</dbReference>
<proteinExistence type="predicted"/>
<keyword evidence="5" id="KW-1185">Reference proteome</keyword>
<reference evidence="4 5" key="1">
    <citation type="submission" date="2015-04" db="EMBL/GenBank/DDBJ databases">
        <title>Whole genome shotgun sequence of Flavihumibacter petaseus NBRC 106054.</title>
        <authorList>
            <person name="Miyazawa S."/>
            <person name="Hosoyama A."/>
            <person name="Hashimoto M."/>
            <person name="Noguchi M."/>
            <person name="Tsuchikane K."/>
            <person name="Ohji S."/>
            <person name="Yamazoe A."/>
            <person name="Ichikawa N."/>
            <person name="Kimura A."/>
            <person name="Fujita N."/>
        </authorList>
    </citation>
    <scope>NUCLEOTIDE SEQUENCE [LARGE SCALE GENOMIC DNA]</scope>
    <source>
        <strain evidence="4 5">NBRC 106054</strain>
    </source>
</reference>
<dbReference type="Pfam" id="PF13385">
    <property type="entry name" value="Laminin_G_3"/>
    <property type="match status" value="1"/>
</dbReference>
<dbReference type="EMBL" id="BBWV01000001">
    <property type="protein sequence ID" value="GAO42775.1"/>
    <property type="molecule type" value="Genomic_DNA"/>
</dbReference>
<dbReference type="InterPro" id="IPR013320">
    <property type="entry name" value="ConA-like_dom_sf"/>
</dbReference>
<sequence>MMQAFKTYGSLVALLIAIGACQKMDEPALGSYPEDAVSPGGTLSFYAAMDGTGSDALRNAVDSMRAMFPASNSLTSVEGVSGKAMQGGTGTAIVYPSTNDFVKATSITVSLWLKHTESGKTEFLYGLVDDTYSGWSHSGLFLMMEHGSPTEAVVKMGIMDQWMEWPDSHKFPYPIMDGNWHHLAAAYDETTSKLSWYFDGEFVPDAPASATDVKKDGAARGPLNFTAAKKFIVGGWNKQGGADGPKDDWINSFSGSIDQFRLYNAALTADEIHDLFVNKQ</sequence>
<dbReference type="RefSeq" id="WP_046368385.1">
    <property type="nucleotide sequence ID" value="NZ_BBWV01000001.1"/>
</dbReference>
<protein>
    <recommendedName>
        <fullName evidence="3">LamG-like jellyroll fold domain-containing protein</fullName>
    </recommendedName>
</protein>
<dbReference type="Proteomes" id="UP000033121">
    <property type="component" value="Unassembled WGS sequence"/>
</dbReference>
<accession>A0A0E9N079</accession>
<dbReference type="SMART" id="SM00560">
    <property type="entry name" value="LamGL"/>
    <property type="match status" value="1"/>
</dbReference>
<evidence type="ECO:0000256" key="1">
    <source>
        <dbReference type="ARBA" id="ARBA00022729"/>
    </source>
</evidence>
<organism evidence="4 5">
    <name type="scientific">Flavihumibacter petaseus NBRC 106054</name>
    <dbReference type="NCBI Taxonomy" id="1220578"/>
    <lineage>
        <taxon>Bacteria</taxon>
        <taxon>Pseudomonadati</taxon>
        <taxon>Bacteroidota</taxon>
        <taxon>Chitinophagia</taxon>
        <taxon>Chitinophagales</taxon>
        <taxon>Chitinophagaceae</taxon>
        <taxon>Flavihumibacter</taxon>
    </lineage>
</organism>
<evidence type="ECO:0000259" key="3">
    <source>
        <dbReference type="SMART" id="SM00560"/>
    </source>
</evidence>
<dbReference type="GO" id="GO:0005975">
    <property type="term" value="P:carbohydrate metabolic process"/>
    <property type="evidence" value="ECO:0007669"/>
    <property type="project" value="UniProtKB-ARBA"/>
</dbReference>
<name>A0A0E9N079_9BACT</name>
<evidence type="ECO:0000313" key="4">
    <source>
        <dbReference type="EMBL" id="GAO42775.1"/>
    </source>
</evidence>
<dbReference type="InterPro" id="IPR006558">
    <property type="entry name" value="LamG-like"/>
</dbReference>
<comment type="caution">
    <text evidence="4">The sequence shown here is derived from an EMBL/GenBank/DDBJ whole genome shotgun (WGS) entry which is preliminary data.</text>
</comment>
<dbReference type="Gene3D" id="2.60.120.200">
    <property type="match status" value="1"/>
</dbReference>
<dbReference type="SUPFAM" id="SSF49899">
    <property type="entry name" value="Concanavalin A-like lectins/glucanases"/>
    <property type="match status" value="1"/>
</dbReference>
<keyword evidence="2" id="KW-1015">Disulfide bond</keyword>
<dbReference type="GO" id="GO:0004553">
    <property type="term" value="F:hydrolase activity, hydrolyzing O-glycosyl compounds"/>
    <property type="evidence" value="ECO:0007669"/>
    <property type="project" value="UniProtKB-ARBA"/>
</dbReference>